<feature type="domain" description="HTH marR-type" evidence="4">
    <location>
        <begin position="18"/>
        <end position="158"/>
    </location>
</feature>
<dbReference type="Proteomes" id="UP000253426">
    <property type="component" value="Unassembled WGS sequence"/>
</dbReference>
<dbReference type="PRINTS" id="PR00598">
    <property type="entry name" value="HTHMARR"/>
</dbReference>
<dbReference type="AlphaFoldDB" id="A0A366HN29"/>
<dbReference type="OrthoDB" id="195527at2"/>
<evidence type="ECO:0000259" key="4">
    <source>
        <dbReference type="PROSITE" id="PS50995"/>
    </source>
</evidence>
<organism evidence="5 6">
    <name type="scientific">Roseimicrobium gellanilyticum</name>
    <dbReference type="NCBI Taxonomy" id="748857"/>
    <lineage>
        <taxon>Bacteria</taxon>
        <taxon>Pseudomonadati</taxon>
        <taxon>Verrucomicrobiota</taxon>
        <taxon>Verrucomicrobiia</taxon>
        <taxon>Verrucomicrobiales</taxon>
        <taxon>Verrucomicrobiaceae</taxon>
        <taxon>Roseimicrobium</taxon>
    </lineage>
</organism>
<accession>A0A366HN29</accession>
<dbReference type="SMART" id="SM00347">
    <property type="entry name" value="HTH_MARR"/>
    <property type="match status" value="1"/>
</dbReference>
<name>A0A366HN29_9BACT</name>
<dbReference type="GO" id="GO:0003700">
    <property type="term" value="F:DNA-binding transcription factor activity"/>
    <property type="evidence" value="ECO:0007669"/>
    <property type="project" value="InterPro"/>
</dbReference>
<dbReference type="SUPFAM" id="SSF46785">
    <property type="entry name" value="Winged helix' DNA-binding domain"/>
    <property type="match status" value="1"/>
</dbReference>
<gene>
    <name evidence="5" type="ORF">DES53_104389</name>
</gene>
<dbReference type="Pfam" id="PF01047">
    <property type="entry name" value="MarR"/>
    <property type="match status" value="1"/>
</dbReference>
<dbReference type="InterPro" id="IPR000835">
    <property type="entry name" value="HTH_MarR-typ"/>
</dbReference>
<evidence type="ECO:0000313" key="6">
    <source>
        <dbReference type="Proteomes" id="UP000253426"/>
    </source>
</evidence>
<dbReference type="RefSeq" id="WP_113958959.1">
    <property type="nucleotide sequence ID" value="NZ_QNRR01000004.1"/>
</dbReference>
<dbReference type="InterPro" id="IPR036388">
    <property type="entry name" value="WH-like_DNA-bd_sf"/>
</dbReference>
<comment type="caution">
    <text evidence="5">The sequence shown here is derived from an EMBL/GenBank/DDBJ whole genome shotgun (WGS) entry which is preliminary data.</text>
</comment>
<dbReference type="GO" id="GO:0003677">
    <property type="term" value="F:DNA binding"/>
    <property type="evidence" value="ECO:0007669"/>
    <property type="project" value="UniProtKB-KW"/>
</dbReference>
<sequence length="158" mass="17856">MGADLCDLMFRLPEGAEREPLPEGLTRYTGFLVAKAHQRIWTLFSDECKKLGIDVHCGGVLWLLGEEGSMSQQQLGRKLRIDRTTMVKMVDALEKGKLARRKDHPEDRRVYLVEITPAGRKVLAALQKVGDQMEKKLLIGFTEDERILIRRALLALAG</sequence>
<dbReference type="PANTHER" id="PTHR42756">
    <property type="entry name" value="TRANSCRIPTIONAL REGULATOR, MARR"/>
    <property type="match status" value="1"/>
</dbReference>
<dbReference type="PANTHER" id="PTHR42756:SF1">
    <property type="entry name" value="TRANSCRIPTIONAL REPRESSOR OF EMRAB OPERON"/>
    <property type="match status" value="1"/>
</dbReference>
<proteinExistence type="predicted"/>
<dbReference type="EMBL" id="QNRR01000004">
    <property type="protein sequence ID" value="RBP44568.1"/>
    <property type="molecule type" value="Genomic_DNA"/>
</dbReference>
<dbReference type="PROSITE" id="PS50995">
    <property type="entry name" value="HTH_MARR_2"/>
    <property type="match status" value="1"/>
</dbReference>
<keyword evidence="3" id="KW-0804">Transcription</keyword>
<reference evidence="5 6" key="1">
    <citation type="submission" date="2018-06" db="EMBL/GenBank/DDBJ databases">
        <title>Genomic Encyclopedia of Type Strains, Phase IV (KMG-IV): sequencing the most valuable type-strain genomes for metagenomic binning, comparative biology and taxonomic classification.</title>
        <authorList>
            <person name="Goeker M."/>
        </authorList>
    </citation>
    <scope>NUCLEOTIDE SEQUENCE [LARGE SCALE GENOMIC DNA]</scope>
    <source>
        <strain evidence="5 6">DSM 25532</strain>
    </source>
</reference>
<evidence type="ECO:0000256" key="1">
    <source>
        <dbReference type="ARBA" id="ARBA00023015"/>
    </source>
</evidence>
<dbReference type="InterPro" id="IPR036390">
    <property type="entry name" value="WH_DNA-bd_sf"/>
</dbReference>
<protein>
    <submittedName>
        <fullName evidence="5">DNA-binding MarR family transcriptional regulator</fullName>
    </submittedName>
</protein>
<dbReference type="Gene3D" id="1.10.10.10">
    <property type="entry name" value="Winged helix-like DNA-binding domain superfamily/Winged helix DNA-binding domain"/>
    <property type="match status" value="1"/>
</dbReference>
<keyword evidence="1" id="KW-0805">Transcription regulation</keyword>
<evidence type="ECO:0000256" key="3">
    <source>
        <dbReference type="ARBA" id="ARBA00023163"/>
    </source>
</evidence>
<keyword evidence="6" id="KW-1185">Reference proteome</keyword>
<evidence type="ECO:0000256" key="2">
    <source>
        <dbReference type="ARBA" id="ARBA00023125"/>
    </source>
</evidence>
<keyword evidence="2 5" id="KW-0238">DNA-binding</keyword>
<evidence type="ECO:0000313" key="5">
    <source>
        <dbReference type="EMBL" id="RBP44568.1"/>
    </source>
</evidence>